<feature type="domain" description="Luciferase-like" evidence="1">
    <location>
        <begin position="209"/>
        <end position="364"/>
    </location>
</feature>
<dbReference type="PANTHER" id="PTHR30137">
    <property type="entry name" value="LUCIFERASE-LIKE MONOOXYGENASE"/>
    <property type="match status" value="1"/>
</dbReference>
<gene>
    <name evidence="2" type="ORF">LMG3458_06138</name>
</gene>
<reference evidence="2 3" key="1">
    <citation type="submission" date="2020-04" db="EMBL/GenBank/DDBJ databases">
        <authorList>
            <person name="De Canck E."/>
        </authorList>
    </citation>
    <scope>NUCLEOTIDE SEQUENCE [LARGE SCALE GENOMIC DNA]</scope>
    <source>
        <strain evidence="2 3">LMG 3458</strain>
    </source>
</reference>
<protein>
    <recommendedName>
        <fullName evidence="1">Luciferase-like domain-containing protein</fullName>
    </recommendedName>
</protein>
<dbReference type="SUPFAM" id="SSF51679">
    <property type="entry name" value="Bacterial luciferase-like"/>
    <property type="match status" value="1"/>
</dbReference>
<dbReference type="InterPro" id="IPR050766">
    <property type="entry name" value="Bact_Lucif_Oxidored"/>
</dbReference>
<dbReference type="PANTHER" id="PTHR30137:SF6">
    <property type="entry name" value="LUCIFERASE-LIKE MONOOXYGENASE"/>
    <property type="match status" value="1"/>
</dbReference>
<feature type="domain" description="Luciferase-like" evidence="1">
    <location>
        <begin position="18"/>
        <end position="127"/>
    </location>
</feature>
<dbReference type="EMBL" id="CADIJO010000047">
    <property type="protein sequence ID" value="CAB3743590.1"/>
    <property type="molecule type" value="Genomic_DNA"/>
</dbReference>
<accession>A0A6S7B0U2</accession>
<sequence>MSGDLSRAVHRPPRVPLSILDLAPISSGSDARQALANTVDLARRAEQAGYLRYWLAEHHLSEGLASSAAPIVIGQVAAVTTRLRVGSGATLLGYHTPLAIAEAFGTLDALHPGRIDLGLGRGLAAARRAAPLADGAGDPAGGAAAAPGGATPATQGDRVINGLLIPAPPVSRPQRASRGLAREAILLQPQAQPLPFEAAVDALFALLAGTYAAADGSRVQATPGLGAALQTWVLGSSAGESAQLAGRLGLPFAVNYHVSPATALGAVDAYRRAFVPSATQARPYLMISADVVVGRDAADARRIATPYGAWVQGIRRGEGATRYLSPEEAQGIELEADLVQDRTRTQFVGDADTVVQGLETLVRATEADELIVTTNAHRHEDRVQSHLRLAQAWHGTPQR</sequence>
<dbReference type="InterPro" id="IPR011251">
    <property type="entry name" value="Luciferase-like_dom"/>
</dbReference>
<dbReference type="GO" id="GO:0016705">
    <property type="term" value="F:oxidoreductase activity, acting on paired donors, with incorporation or reduction of molecular oxygen"/>
    <property type="evidence" value="ECO:0007669"/>
    <property type="project" value="InterPro"/>
</dbReference>
<evidence type="ECO:0000259" key="1">
    <source>
        <dbReference type="Pfam" id="PF00296"/>
    </source>
</evidence>
<evidence type="ECO:0000313" key="2">
    <source>
        <dbReference type="EMBL" id="CAB3743590.1"/>
    </source>
</evidence>
<dbReference type="InterPro" id="IPR036661">
    <property type="entry name" value="Luciferase-like_sf"/>
</dbReference>
<dbReference type="Gene3D" id="3.20.20.30">
    <property type="entry name" value="Luciferase-like domain"/>
    <property type="match status" value="1"/>
</dbReference>
<dbReference type="CDD" id="cd00347">
    <property type="entry name" value="Flavin_utilizing_monoxygenases"/>
    <property type="match status" value="1"/>
</dbReference>
<evidence type="ECO:0000313" key="3">
    <source>
        <dbReference type="Proteomes" id="UP000494111"/>
    </source>
</evidence>
<dbReference type="Proteomes" id="UP000494111">
    <property type="component" value="Unassembled WGS sequence"/>
</dbReference>
<dbReference type="AlphaFoldDB" id="A0A6S7B0U2"/>
<dbReference type="Pfam" id="PF00296">
    <property type="entry name" value="Bac_luciferase"/>
    <property type="match status" value="2"/>
</dbReference>
<organism evidence="2 3">
    <name type="scientific">Achromobacter deleyi</name>
    <dbReference type="NCBI Taxonomy" id="1353891"/>
    <lineage>
        <taxon>Bacteria</taxon>
        <taxon>Pseudomonadati</taxon>
        <taxon>Pseudomonadota</taxon>
        <taxon>Betaproteobacteria</taxon>
        <taxon>Burkholderiales</taxon>
        <taxon>Alcaligenaceae</taxon>
        <taxon>Achromobacter</taxon>
    </lineage>
</organism>
<proteinExistence type="predicted"/>
<dbReference type="GO" id="GO:0005829">
    <property type="term" value="C:cytosol"/>
    <property type="evidence" value="ECO:0007669"/>
    <property type="project" value="TreeGrafter"/>
</dbReference>
<name>A0A6S7B0U2_9BURK</name>